<gene>
    <name evidence="1" type="ORF">GCM10010470_55470</name>
</gene>
<protein>
    <submittedName>
        <fullName evidence="1">Uncharacterized protein</fullName>
    </submittedName>
</protein>
<proteinExistence type="predicted"/>
<dbReference type="EMBL" id="BAAAUX010000024">
    <property type="protein sequence ID" value="GAA2812941.1"/>
    <property type="molecule type" value="Genomic_DNA"/>
</dbReference>
<dbReference type="Proteomes" id="UP001500979">
    <property type="component" value="Unassembled WGS sequence"/>
</dbReference>
<keyword evidence="2" id="KW-1185">Reference proteome</keyword>
<organism evidence="1 2">
    <name type="scientific">Saccharopolyspora taberi</name>
    <dbReference type="NCBI Taxonomy" id="60895"/>
    <lineage>
        <taxon>Bacteria</taxon>
        <taxon>Bacillati</taxon>
        <taxon>Actinomycetota</taxon>
        <taxon>Actinomycetes</taxon>
        <taxon>Pseudonocardiales</taxon>
        <taxon>Pseudonocardiaceae</taxon>
        <taxon>Saccharopolyspora</taxon>
    </lineage>
</organism>
<reference evidence="1 2" key="1">
    <citation type="journal article" date="2019" name="Int. J. Syst. Evol. Microbiol.">
        <title>The Global Catalogue of Microorganisms (GCM) 10K type strain sequencing project: providing services to taxonomists for standard genome sequencing and annotation.</title>
        <authorList>
            <consortium name="The Broad Institute Genomics Platform"/>
            <consortium name="The Broad Institute Genome Sequencing Center for Infectious Disease"/>
            <person name="Wu L."/>
            <person name="Ma J."/>
        </authorList>
    </citation>
    <scope>NUCLEOTIDE SEQUENCE [LARGE SCALE GENOMIC DNA]</scope>
    <source>
        <strain evidence="1 2">JCM 9383</strain>
    </source>
</reference>
<name>A0ABN3VK58_9PSEU</name>
<evidence type="ECO:0000313" key="2">
    <source>
        <dbReference type="Proteomes" id="UP001500979"/>
    </source>
</evidence>
<sequence>MGWLRSVVDYLETDTPGPLSDLDRDAIRSVVQELDSDGHLNRSMDGWEVAQWIKENGQGIYESEENFAAQYCLEVDGETVKALPDYLRLSFNWAHVWVALQWFDAMHIGARVFVYRIDS</sequence>
<accession>A0ABN3VK58</accession>
<comment type="caution">
    <text evidence="1">The sequence shown here is derived from an EMBL/GenBank/DDBJ whole genome shotgun (WGS) entry which is preliminary data.</text>
</comment>
<evidence type="ECO:0000313" key="1">
    <source>
        <dbReference type="EMBL" id="GAA2812941.1"/>
    </source>
</evidence>